<sequence>MTKERPQKQVFEVRIEGSVPDDVLLELTDIQVVTRELRTSVRASIRDQAELHGFLALLRTYGLEVVEVRRIVVPEQGSGEDQTEGEQP</sequence>
<keyword evidence="2" id="KW-1185">Reference proteome</keyword>
<dbReference type="RefSeq" id="WP_181755783.1">
    <property type="nucleotide sequence ID" value="NZ_JACEOG010000001.1"/>
</dbReference>
<evidence type="ECO:0000313" key="1">
    <source>
        <dbReference type="EMBL" id="MBA4609053.1"/>
    </source>
</evidence>
<comment type="caution">
    <text evidence="1">The sequence shown here is derived from an EMBL/GenBank/DDBJ whole genome shotgun (WGS) entry which is preliminary data.</text>
</comment>
<protein>
    <submittedName>
        <fullName evidence="1">Uncharacterized protein</fullName>
    </submittedName>
</protein>
<proteinExistence type="predicted"/>
<reference evidence="1 2" key="1">
    <citation type="submission" date="2020-07" db="EMBL/GenBank/DDBJ databases">
        <title>Draft genome and description of Aeromicrobium phoceense strain Marseille-Q0843 isolated from healthy skin swab.</title>
        <authorList>
            <person name="Boxberger M."/>
            <person name="La Scola B."/>
        </authorList>
    </citation>
    <scope>NUCLEOTIDE SEQUENCE [LARGE SCALE GENOMIC DNA]</scope>
    <source>
        <strain evidence="1 2">Marseille-Q0843</strain>
    </source>
</reference>
<organism evidence="1 2">
    <name type="scientific">Aeromicrobium phoceense</name>
    <dbReference type="NCBI Taxonomy" id="2754045"/>
    <lineage>
        <taxon>Bacteria</taxon>
        <taxon>Bacillati</taxon>
        <taxon>Actinomycetota</taxon>
        <taxon>Actinomycetes</taxon>
        <taxon>Propionibacteriales</taxon>
        <taxon>Nocardioidaceae</taxon>
        <taxon>Aeromicrobium</taxon>
    </lineage>
</organism>
<dbReference type="Proteomes" id="UP000550354">
    <property type="component" value="Unassembled WGS sequence"/>
</dbReference>
<name>A0A838XPZ2_9ACTN</name>
<evidence type="ECO:0000313" key="2">
    <source>
        <dbReference type="Proteomes" id="UP000550354"/>
    </source>
</evidence>
<dbReference type="EMBL" id="JACEOG010000001">
    <property type="protein sequence ID" value="MBA4609053.1"/>
    <property type="molecule type" value="Genomic_DNA"/>
</dbReference>
<dbReference type="AlphaFoldDB" id="A0A838XPZ2"/>
<gene>
    <name evidence="1" type="ORF">H1W00_11245</name>
</gene>
<accession>A0A838XPZ2</accession>